<gene>
    <name evidence="1" type="ORF">DDV21_001155</name>
    <name evidence="2" type="ORF">DDV22_08490</name>
    <name evidence="3" type="ORF">DDV23_08330</name>
</gene>
<evidence type="ECO:0000313" key="6">
    <source>
        <dbReference type="Proteomes" id="UP000264056"/>
    </source>
</evidence>
<dbReference type="PANTHER" id="PTHR30121:SF6">
    <property type="entry name" value="SLR6007 PROTEIN"/>
    <property type="match status" value="1"/>
</dbReference>
<evidence type="ECO:0000313" key="5">
    <source>
        <dbReference type="Proteomes" id="UP000262901"/>
    </source>
</evidence>
<dbReference type="KEGG" id="schj:DDV21_001155"/>
<accession>A0A346NF90</accession>
<dbReference type="Proteomes" id="UP000264056">
    <property type="component" value="Unassembled WGS sequence"/>
</dbReference>
<dbReference type="EMBL" id="CP031733">
    <property type="protein sequence ID" value="AXQ79685.1"/>
    <property type="molecule type" value="Genomic_DNA"/>
</dbReference>
<dbReference type="InterPro" id="IPR027417">
    <property type="entry name" value="P-loop_NTPase"/>
</dbReference>
<dbReference type="EMBL" id="QVQZ01000021">
    <property type="protein sequence ID" value="RFU52737.1"/>
    <property type="molecule type" value="Genomic_DNA"/>
</dbReference>
<reference evidence="4" key="3">
    <citation type="submission" date="2018-08" db="EMBL/GenBank/DDBJ databases">
        <title>Streptococcus chenjunshii sp. nov., isolated from stools sample of the Tibetan antelope in the Qinghai-Tibet plateau, China.</title>
        <authorList>
            <person name="Tian Z."/>
        </authorList>
    </citation>
    <scope>NUCLEOTIDE SEQUENCE [LARGE SCALE GENOMIC DNA]</scope>
    <source>
        <strain evidence="4">Z15</strain>
    </source>
</reference>
<dbReference type="InterPro" id="IPR051162">
    <property type="entry name" value="T4SS_component"/>
</dbReference>
<reference evidence="1" key="4">
    <citation type="journal article" date="2019" name="Int. J. Syst. Evol. Microbiol.">
        <title>Streptococcus chenjunshii sp. nov. isolated from feces of Tibetan antelopes.</title>
        <authorList>
            <person name="Tian Z."/>
            <person name="Lu S."/>
            <person name="Jin D."/>
            <person name="Yang J."/>
            <person name="Pu J."/>
            <person name="Lai X.H."/>
            <person name="Bai X.N."/>
            <person name="Wu X.M."/>
            <person name="Li J."/>
            <person name="Wang S."/>
            <person name="Xu J."/>
        </authorList>
    </citation>
    <scope>NUCLEOTIDE SEQUENCE</scope>
    <source>
        <strain evidence="1">Z15</strain>
    </source>
</reference>
<reference evidence="3 5" key="2">
    <citation type="submission" date="2018-08" db="EMBL/GenBank/DDBJ databases">
        <title>Draft genome of Streptococcus sp. nov. Z1.</title>
        <authorList>
            <person name="Tian Z."/>
        </authorList>
    </citation>
    <scope>NUCLEOTIDE SEQUENCE [LARGE SCALE GENOMIC DNA]</scope>
    <source>
        <strain evidence="3">Z1</strain>
        <strain evidence="5">Z1(2018)</strain>
    </source>
</reference>
<accession>A0A372KKE8</accession>
<dbReference type="Pfam" id="PF12846">
    <property type="entry name" value="AAA_10"/>
    <property type="match status" value="1"/>
</dbReference>
<reference evidence="2 6" key="1">
    <citation type="submission" date="2018-08" db="EMBL/GenBank/DDBJ databases">
        <title>Draft genome of Streptococcus sp .nov. Z2.</title>
        <authorList>
            <person name="Tian Z."/>
        </authorList>
    </citation>
    <scope>NUCLEOTIDE SEQUENCE [LARGE SCALE GENOMIC DNA]</scope>
    <source>
        <strain evidence="2 6">Z2</strain>
    </source>
</reference>
<name>A0A372KKE8_9STRE</name>
<dbReference type="InterPro" id="IPR016628">
    <property type="entry name" value="ATPase_SAG2001_prd"/>
</dbReference>
<dbReference type="SUPFAM" id="SSF52540">
    <property type="entry name" value="P-loop containing nucleoside triphosphate hydrolases"/>
    <property type="match status" value="1"/>
</dbReference>
<sequence>MLLGNDIADIQDNLLLKKDGSVFALYEIKPFVINKVDRKKQETAKEAVAAMLENIKPYVDFDIVMLPFSKELESRYIRLAKDFAHDETEDLAYTILDKSFEKLMYQQELCDYHYFMSVPLKSLNVSVDLKTVLKDSVTTSAARMVEYLGFQSTVFEGWQKDYDLAKAELEKQLDILDIQALSTMETIFVNRYLYLRTLVFDKEHELNLVDSYIDNLGDTSICFDELSVLEFHNDSGKNYVAFIPLARSPENMSYIHTFDEILTLGFPVEVFTKARFSKTKGLPNHNIRYKGRVSRARLKNAQGEAAQAGSVGKKSIARSKFLVENMEQKIDDAVPMISYLQTFVVFDSDYQFLLKKIDNLIKNLKNAHLALSRANADQLYLFGKNKFGTLLSASDKNFVQHVELSAFAENLFFVNQEVGQRTGFYLGKIDSRIKSWHSNYEEALEASDKPVFFNLFEANKEGVDGKETSNPHIQVSGDSGVGKTFLVSLIHLYSSLLKSQTLYIDPKAEKRKRYKEVLEELEDEERFPELQRYIRSLNFVTLDSDDPKNIGVLDPLVFLKETEAKDLIVSMLGELLNMDNEKAFKIALLPLIDKYSRKRWAGEQVGTLSIFKELQQSENIAVKETADLLIEEIKNSVLGLVFGEGQNPAVDLTARNTILEVAGLELPANEHVRLTDQNKKALVIMYALGRFCEEFGKRDYRKETAIYIDEAWFMQVTSYGRAIVDKIKRVGRSQNNFLIFVSQEPDDSNRANGEANAFGTYFCFYNDADKADEKVLRRLKVDVTAESKRWFNQMTKAQCLYKDTYGRVERITVDGLLPEFGELFKTVESEMEAIG</sequence>
<dbReference type="Proteomes" id="UP000262901">
    <property type="component" value="Unassembled WGS sequence"/>
</dbReference>
<dbReference type="AlphaFoldDB" id="A0A372KKE8"/>
<dbReference type="PANTHER" id="PTHR30121">
    <property type="entry name" value="UNCHARACTERIZED PROTEIN YJGR-RELATED"/>
    <property type="match status" value="1"/>
</dbReference>
<dbReference type="PIRSF" id="PIRSF015040">
    <property type="entry name" value="ATPase_SAG2001_prd"/>
    <property type="match status" value="1"/>
</dbReference>
<dbReference type="Proteomes" id="UP000246115">
    <property type="component" value="Chromosome"/>
</dbReference>
<evidence type="ECO:0000313" key="3">
    <source>
        <dbReference type="EMBL" id="RFU52737.1"/>
    </source>
</evidence>
<evidence type="ECO:0000313" key="2">
    <source>
        <dbReference type="EMBL" id="RFU50509.1"/>
    </source>
</evidence>
<dbReference type="EMBL" id="QVQY01000025">
    <property type="protein sequence ID" value="RFU50509.1"/>
    <property type="molecule type" value="Genomic_DNA"/>
</dbReference>
<dbReference type="OrthoDB" id="1647424at2"/>
<organism evidence="3 5">
    <name type="scientific">Streptococcus chenjunshii</name>
    <dbReference type="NCBI Taxonomy" id="2173853"/>
    <lineage>
        <taxon>Bacteria</taxon>
        <taxon>Bacillati</taxon>
        <taxon>Bacillota</taxon>
        <taxon>Bacilli</taxon>
        <taxon>Lactobacillales</taxon>
        <taxon>Streptococcaceae</taxon>
        <taxon>Streptococcus</taxon>
    </lineage>
</organism>
<protein>
    <submittedName>
        <fullName evidence="3">Conjugal transfer protein</fullName>
    </submittedName>
</protein>
<keyword evidence="6" id="KW-1185">Reference proteome</keyword>
<evidence type="ECO:0000313" key="1">
    <source>
        <dbReference type="EMBL" id="AXQ79685.1"/>
    </source>
</evidence>
<proteinExistence type="predicted"/>
<dbReference type="Gene3D" id="3.40.50.300">
    <property type="entry name" value="P-loop containing nucleotide triphosphate hydrolases"/>
    <property type="match status" value="2"/>
</dbReference>
<evidence type="ECO:0000313" key="4">
    <source>
        <dbReference type="Proteomes" id="UP000246115"/>
    </source>
</evidence>